<dbReference type="Proteomes" id="UP000708148">
    <property type="component" value="Unassembled WGS sequence"/>
</dbReference>
<feature type="transmembrane region" description="Helical" evidence="2">
    <location>
        <begin position="413"/>
        <end position="430"/>
    </location>
</feature>
<feature type="compositionally biased region" description="Polar residues" evidence="1">
    <location>
        <begin position="346"/>
        <end position="359"/>
    </location>
</feature>
<name>A0A8S1JBK2_9CHLO</name>
<dbReference type="Gene3D" id="3.30.450.40">
    <property type="match status" value="1"/>
</dbReference>
<reference evidence="3" key="1">
    <citation type="submission" date="2020-12" db="EMBL/GenBank/DDBJ databases">
        <authorList>
            <person name="Iha C."/>
        </authorList>
    </citation>
    <scope>NUCLEOTIDE SEQUENCE</scope>
</reference>
<feature type="compositionally biased region" description="Gly residues" evidence="1">
    <location>
        <begin position="331"/>
        <end position="340"/>
    </location>
</feature>
<keyword evidence="2" id="KW-1133">Transmembrane helix</keyword>
<dbReference type="SUPFAM" id="SSF55781">
    <property type="entry name" value="GAF domain-like"/>
    <property type="match status" value="1"/>
</dbReference>
<dbReference type="EMBL" id="CAJHUC010002327">
    <property type="protein sequence ID" value="CAD7703611.1"/>
    <property type="molecule type" value="Genomic_DNA"/>
</dbReference>
<dbReference type="OrthoDB" id="564823at2759"/>
<keyword evidence="2" id="KW-0472">Membrane</keyword>
<evidence type="ECO:0008006" key="5">
    <source>
        <dbReference type="Google" id="ProtNLM"/>
    </source>
</evidence>
<feature type="transmembrane region" description="Helical" evidence="2">
    <location>
        <begin position="565"/>
        <end position="587"/>
    </location>
</feature>
<evidence type="ECO:0000256" key="2">
    <source>
        <dbReference type="SAM" id="Phobius"/>
    </source>
</evidence>
<sequence>MAEYLLRRTAGGFCASETCVVLILIAVRLLVVAACLTYGRRMPDKPSHCPASEAVQADTEVGEVNELVRQLPQARNTAEIFGLFLEQVEKLFPFIMHASVLLLPKDIKSNNGNNASHGFPFSSNKNGNGNKSKQVVVAFPPPDNTIRQFVEKVLAFRPSNNLDWTNCCVFNLYKGRGPVVQSPPQWPVSCAAAYHSGVVVSDVVSTPDYAERGPHFLDWKALHEKGAKSMVAVPMYSCKQVVAVLCLASSANNAFDRENVVSLLASVLAPYARALKYTTRRMEMQKLVNDIITPLAANPNQKNQGDCGAASEEVTLKDGRSGHNAEKAGKRSGGGFGGSAKSGSATWGNESNKGQKQLTAISPPAGTGSSGGPMGADDQSIKRVARKREPAIRNNHMFEVDHYGSPQDLDLDWGDFFFNLVSMCIVYVYFTKAAKENGETPIAILLCMGVAAFDIVLLLLRWLWFEQYIHYGSFVLYVFQIYRVVVVPVANTWMSWRVLCTVPYEPDIYIVLLLGFMLVACVVLGVQVRFFLHAPLQLVSVFFAAASTSDVCSALYSSTPGVGCIGVISALQLSLGLLLPSLVVHCLDNKAAPTYMPHVQAKRWLVHP</sequence>
<feature type="region of interest" description="Disordered" evidence="1">
    <location>
        <begin position="314"/>
        <end position="382"/>
    </location>
</feature>
<dbReference type="InterPro" id="IPR029016">
    <property type="entry name" value="GAF-like_dom_sf"/>
</dbReference>
<protein>
    <recommendedName>
        <fullName evidence="5">GAF domain-containing protein</fullName>
    </recommendedName>
</protein>
<feature type="transmembrane region" description="Helical" evidence="2">
    <location>
        <begin position="20"/>
        <end position="38"/>
    </location>
</feature>
<keyword evidence="4" id="KW-1185">Reference proteome</keyword>
<gene>
    <name evidence="3" type="ORF">OSTQU699_LOCUS8968</name>
</gene>
<evidence type="ECO:0000256" key="1">
    <source>
        <dbReference type="SAM" id="MobiDB-lite"/>
    </source>
</evidence>
<feature type="compositionally biased region" description="Basic and acidic residues" evidence="1">
    <location>
        <begin position="314"/>
        <end position="329"/>
    </location>
</feature>
<dbReference type="AlphaFoldDB" id="A0A8S1JBK2"/>
<feature type="transmembrane region" description="Helical" evidence="2">
    <location>
        <begin position="442"/>
        <end position="462"/>
    </location>
</feature>
<accession>A0A8S1JBK2</accession>
<feature type="transmembrane region" description="Helical" evidence="2">
    <location>
        <begin position="474"/>
        <end position="496"/>
    </location>
</feature>
<evidence type="ECO:0000313" key="3">
    <source>
        <dbReference type="EMBL" id="CAD7703611.1"/>
    </source>
</evidence>
<evidence type="ECO:0000313" key="4">
    <source>
        <dbReference type="Proteomes" id="UP000708148"/>
    </source>
</evidence>
<comment type="caution">
    <text evidence="3">The sequence shown here is derived from an EMBL/GenBank/DDBJ whole genome shotgun (WGS) entry which is preliminary data.</text>
</comment>
<organism evidence="3 4">
    <name type="scientific">Ostreobium quekettii</name>
    <dbReference type="NCBI Taxonomy" id="121088"/>
    <lineage>
        <taxon>Eukaryota</taxon>
        <taxon>Viridiplantae</taxon>
        <taxon>Chlorophyta</taxon>
        <taxon>core chlorophytes</taxon>
        <taxon>Ulvophyceae</taxon>
        <taxon>TCBD clade</taxon>
        <taxon>Bryopsidales</taxon>
        <taxon>Ostreobineae</taxon>
        <taxon>Ostreobiaceae</taxon>
        <taxon>Ostreobium</taxon>
    </lineage>
</organism>
<proteinExistence type="predicted"/>
<feature type="transmembrane region" description="Helical" evidence="2">
    <location>
        <begin position="508"/>
        <end position="526"/>
    </location>
</feature>
<keyword evidence="2" id="KW-0812">Transmembrane</keyword>